<feature type="region of interest" description="Disordered" evidence="1">
    <location>
        <begin position="1"/>
        <end position="39"/>
    </location>
</feature>
<dbReference type="Proteomes" id="UP000595140">
    <property type="component" value="Unassembled WGS sequence"/>
</dbReference>
<proteinExistence type="predicted"/>
<name>A0A484KHQ8_9ASTE</name>
<dbReference type="SUPFAM" id="SSF50630">
    <property type="entry name" value="Acid proteases"/>
    <property type="match status" value="1"/>
</dbReference>
<dbReference type="OrthoDB" id="1306062at2759"/>
<evidence type="ECO:0000256" key="1">
    <source>
        <dbReference type="SAM" id="MobiDB-lite"/>
    </source>
</evidence>
<evidence type="ECO:0000313" key="3">
    <source>
        <dbReference type="Proteomes" id="UP000595140"/>
    </source>
</evidence>
<feature type="compositionally biased region" description="Pro residues" evidence="1">
    <location>
        <begin position="26"/>
        <end position="39"/>
    </location>
</feature>
<organism evidence="2 3">
    <name type="scientific">Cuscuta campestris</name>
    <dbReference type="NCBI Taxonomy" id="132261"/>
    <lineage>
        <taxon>Eukaryota</taxon>
        <taxon>Viridiplantae</taxon>
        <taxon>Streptophyta</taxon>
        <taxon>Embryophyta</taxon>
        <taxon>Tracheophyta</taxon>
        <taxon>Spermatophyta</taxon>
        <taxon>Magnoliopsida</taxon>
        <taxon>eudicotyledons</taxon>
        <taxon>Gunneridae</taxon>
        <taxon>Pentapetalae</taxon>
        <taxon>asterids</taxon>
        <taxon>lamiids</taxon>
        <taxon>Solanales</taxon>
        <taxon>Convolvulaceae</taxon>
        <taxon>Cuscuteae</taxon>
        <taxon>Cuscuta</taxon>
        <taxon>Cuscuta subgen. Grammica</taxon>
        <taxon>Cuscuta sect. Cleistogrammica</taxon>
    </lineage>
</organism>
<dbReference type="Gene3D" id="2.40.70.10">
    <property type="entry name" value="Acid Proteases"/>
    <property type="match status" value="1"/>
</dbReference>
<dbReference type="InterPro" id="IPR021109">
    <property type="entry name" value="Peptidase_aspartic_dom_sf"/>
</dbReference>
<protein>
    <submittedName>
        <fullName evidence="2">Uncharacterized protein</fullName>
    </submittedName>
</protein>
<reference evidence="2 3" key="1">
    <citation type="submission" date="2018-04" db="EMBL/GenBank/DDBJ databases">
        <authorList>
            <person name="Vogel A."/>
        </authorList>
    </citation>
    <scope>NUCLEOTIDE SEQUENCE [LARGE SCALE GENOMIC DNA]</scope>
</reference>
<dbReference type="CDD" id="cd00303">
    <property type="entry name" value="retropepsin_like"/>
    <property type="match status" value="1"/>
</dbReference>
<accession>A0A484KHQ8</accession>
<dbReference type="Pfam" id="PF08284">
    <property type="entry name" value="RVP_2"/>
    <property type="match status" value="1"/>
</dbReference>
<gene>
    <name evidence="2" type="ORF">CCAM_LOCUS3252</name>
</gene>
<evidence type="ECO:0000313" key="2">
    <source>
        <dbReference type="EMBL" id="VFQ61476.1"/>
    </source>
</evidence>
<keyword evidence="3" id="KW-1185">Reference proteome</keyword>
<sequence length="250" mass="26978">MTSSRTRTAGIGIPPSPSLQALQTHPAPPQAPITPYLPPSKAPILATPRGVPAKPVRRISPAEKVEIEGCSWGVLFLHAQKNGLVDTASCNDRYSLLVTSEGDDEGDSMEEETEAIFEGGRCFCLAKFGWVNYVLLDPSSGLKGKLYMGHVLDVLVDGGSTHNFIHPKTAEKPKLALEAFRVYVGNGDSLTCQAQCQQVPLSLVQKHNFRVDLFVLAVHGHDVVLGVQWLRSLGRITHDYDDGVSVAGPS</sequence>
<dbReference type="AlphaFoldDB" id="A0A484KHQ8"/>
<dbReference type="EMBL" id="OOIL02000171">
    <property type="protein sequence ID" value="VFQ61476.1"/>
    <property type="molecule type" value="Genomic_DNA"/>
</dbReference>